<feature type="transmembrane region" description="Helical" evidence="7">
    <location>
        <begin position="136"/>
        <end position="153"/>
    </location>
</feature>
<dbReference type="EMBL" id="JABSTR010000011">
    <property type="protein sequence ID" value="KAH9381110.1"/>
    <property type="molecule type" value="Genomic_DNA"/>
</dbReference>
<feature type="transmembrane region" description="Helical" evidence="7">
    <location>
        <begin position="58"/>
        <end position="82"/>
    </location>
</feature>
<feature type="transmembrane region" description="Helical" evidence="7">
    <location>
        <begin position="194"/>
        <end position="215"/>
    </location>
</feature>
<dbReference type="OMA" id="IEEDMMT"/>
<dbReference type="VEuPathDB" id="VectorBase:HLOH_043897"/>
<evidence type="ECO:0000256" key="5">
    <source>
        <dbReference type="ARBA" id="ARBA00022989"/>
    </source>
</evidence>
<dbReference type="Proteomes" id="UP000821853">
    <property type="component" value="Chromosome 9"/>
</dbReference>
<sequence length="350" mass="37643">MTGTKKDEVLLLGSSASVAEQIKTGTQHTLKYASLVTLTVQNAALNLTMRMARTQKDLFVASTAVIMAEVIKLVTCLVMVRIDEGSFQKWRSSLHRVVVLQPLDTLKVAVPSMVYNIQNNLLYVGATHLDAATCQVTYQLKILTTALFSLVLLNKKIAPVQWVALVVLFIGVALVQLAQLGGPTTTVSGHVQRPLVGFLAILAACGLSGFAGVYFEKILKGSDVSVWIRNVQLSTFAVPFGLLTTLVSDYTEVQEKGFFFGYGALVWTVILLQALGGLLVAVVVKYADNILKGFATSLAIVLSCVVSVYAFEFQLSWQFMGGAALVMGSIFLYSRPGGGAAKSHGVSRKV</sequence>
<dbReference type="InterPro" id="IPR037185">
    <property type="entry name" value="EmrE-like"/>
</dbReference>
<feature type="transmembrane region" description="Helical" evidence="7">
    <location>
        <begin position="160"/>
        <end position="182"/>
    </location>
</feature>
<evidence type="ECO:0000256" key="6">
    <source>
        <dbReference type="ARBA" id="ARBA00023136"/>
    </source>
</evidence>
<dbReference type="AlphaFoldDB" id="A0A9J6GR94"/>
<evidence type="ECO:0000313" key="8">
    <source>
        <dbReference type="EMBL" id="KAH9381110.1"/>
    </source>
</evidence>
<organism evidence="8 9">
    <name type="scientific">Haemaphysalis longicornis</name>
    <name type="common">Bush tick</name>
    <dbReference type="NCBI Taxonomy" id="44386"/>
    <lineage>
        <taxon>Eukaryota</taxon>
        <taxon>Metazoa</taxon>
        <taxon>Ecdysozoa</taxon>
        <taxon>Arthropoda</taxon>
        <taxon>Chelicerata</taxon>
        <taxon>Arachnida</taxon>
        <taxon>Acari</taxon>
        <taxon>Parasitiformes</taxon>
        <taxon>Ixodida</taxon>
        <taxon>Ixodoidea</taxon>
        <taxon>Ixodidae</taxon>
        <taxon>Haemaphysalinae</taxon>
        <taxon>Haemaphysalis</taxon>
    </lineage>
</organism>
<evidence type="ECO:0000313" key="9">
    <source>
        <dbReference type="Proteomes" id="UP000821853"/>
    </source>
</evidence>
<evidence type="ECO:0000256" key="3">
    <source>
        <dbReference type="ARBA" id="ARBA00022597"/>
    </source>
</evidence>
<dbReference type="InterPro" id="IPR007271">
    <property type="entry name" value="Nuc_sug_transpt"/>
</dbReference>
<keyword evidence="9" id="KW-1185">Reference proteome</keyword>
<evidence type="ECO:0008006" key="10">
    <source>
        <dbReference type="Google" id="ProtNLM"/>
    </source>
</evidence>
<evidence type="ECO:0000256" key="2">
    <source>
        <dbReference type="ARBA" id="ARBA00009976"/>
    </source>
</evidence>
<dbReference type="PANTHER" id="PTHR10231">
    <property type="entry name" value="NUCLEOTIDE-SUGAR TRANSMEMBRANE TRANSPORTER"/>
    <property type="match status" value="1"/>
</dbReference>
<feature type="transmembrane region" description="Helical" evidence="7">
    <location>
        <begin position="227"/>
        <end position="247"/>
    </location>
</feature>
<keyword evidence="3" id="KW-0813">Transport</keyword>
<feature type="transmembrane region" description="Helical" evidence="7">
    <location>
        <begin position="259"/>
        <end position="284"/>
    </location>
</feature>
<accession>A0A9J6GR94</accession>
<comment type="subcellular location">
    <subcellularLocation>
        <location evidence="1">Membrane</location>
        <topology evidence="1">Multi-pass membrane protein</topology>
    </subcellularLocation>
</comment>
<dbReference type="GO" id="GO:0015165">
    <property type="term" value="F:pyrimidine nucleotide-sugar transmembrane transporter activity"/>
    <property type="evidence" value="ECO:0007669"/>
    <property type="project" value="InterPro"/>
</dbReference>
<keyword evidence="5 7" id="KW-1133">Transmembrane helix</keyword>
<gene>
    <name evidence="8" type="ORF">HPB48_010782</name>
</gene>
<feature type="transmembrane region" description="Helical" evidence="7">
    <location>
        <begin position="317"/>
        <end position="334"/>
    </location>
</feature>
<comment type="similarity">
    <text evidence="2">Belongs to the nucleotide-sugar transporter family. SLC35A subfamily.</text>
</comment>
<dbReference type="NCBIfam" id="TIGR00803">
    <property type="entry name" value="nst"/>
    <property type="match status" value="1"/>
</dbReference>
<dbReference type="Pfam" id="PF04142">
    <property type="entry name" value="Nuc_sug_transp"/>
    <property type="match status" value="1"/>
</dbReference>
<proteinExistence type="inferred from homology"/>
<dbReference type="OrthoDB" id="408493at2759"/>
<dbReference type="SUPFAM" id="SSF103481">
    <property type="entry name" value="Multidrug resistance efflux transporter EmrE"/>
    <property type="match status" value="1"/>
</dbReference>
<dbReference type="PIRSF" id="PIRSF005799">
    <property type="entry name" value="UDP-gal_transpt"/>
    <property type="match status" value="1"/>
</dbReference>
<keyword evidence="6 7" id="KW-0472">Membrane</keyword>
<evidence type="ECO:0000256" key="4">
    <source>
        <dbReference type="ARBA" id="ARBA00022692"/>
    </source>
</evidence>
<reference evidence="8 9" key="1">
    <citation type="journal article" date="2020" name="Cell">
        <title>Large-Scale Comparative Analyses of Tick Genomes Elucidate Their Genetic Diversity and Vector Capacities.</title>
        <authorList>
            <consortium name="Tick Genome and Microbiome Consortium (TIGMIC)"/>
            <person name="Jia N."/>
            <person name="Wang J."/>
            <person name="Shi W."/>
            <person name="Du L."/>
            <person name="Sun Y."/>
            <person name="Zhan W."/>
            <person name="Jiang J.F."/>
            <person name="Wang Q."/>
            <person name="Zhang B."/>
            <person name="Ji P."/>
            <person name="Bell-Sakyi L."/>
            <person name="Cui X.M."/>
            <person name="Yuan T.T."/>
            <person name="Jiang B.G."/>
            <person name="Yang W.F."/>
            <person name="Lam T.T."/>
            <person name="Chang Q.C."/>
            <person name="Ding S.J."/>
            <person name="Wang X.J."/>
            <person name="Zhu J.G."/>
            <person name="Ruan X.D."/>
            <person name="Zhao L."/>
            <person name="Wei J.T."/>
            <person name="Ye R.Z."/>
            <person name="Que T.C."/>
            <person name="Du C.H."/>
            <person name="Zhou Y.H."/>
            <person name="Cheng J.X."/>
            <person name="Dai P.F."/>
            <person name="Guo W.B."/>
            <person name="Han X.H."/>
            <person name="Huang E.J."/>
            <person name="Li L.F."/>
            <person name="Wei W."/>
            <person name="Gao Y.C."/>
            <person name="Liu J.Z."/>
            <person name="Shao H.Z."/>
            <person name="Wang X."/>
            <person name="Wang C.C."/>
            <person name="Yang T.C."/>
            <person name="Huo Q.B."/>
            <person name="Li W."/>
            <person name="Chen H.Y."/>
            <person name="Chen S.E."/>
            <person name="Zhou L.G."/>
            <person name="Ni X.B."/>
            <person name="Tian J.H."/>
            <person name="Sheng Y."/>
            <person name="Liu T."/>
            <person name="Pan Y.S."/>
            <person name="Xia L.Y."/>
            <person name="Li J."/>
            <person name="Zhao F."/>
            <person name="Cao W.C."/>
        </authorList>
    </citation>
    <scope>NUCLEOTIDE SEQUENCE [LARGE SCALE GENOMIC DNA]</scope>
    <source>
        <strain evidence="8">HaeL-2018</strain>
    </source>
</reference>
<comment type="caution">
    <text evidence="8">The sequence shown here is derived from an EMBL/GenBank/DDBJ whole genome shotgun (WGS) entry which is preliminary data.</text>
</comment>
<feature type="transmembrane region" description="Helical" evidence="7">
    <location>
        <begin position="291"/>
        <end position="311"/>
    </location>
</feature>
<name>A0A9J6GR94_HAELO</name>
<evidence type="ECO:0000256" key="1">
    <source>
        <dbReference type="ARBA" id="ARBA00004141"/>
    </source>
</evidence>
<evidence type="ECO:0000256" key="7">
    <source>
        <dbReference type="SAM" id="Phobius"/>
    </source>
</evidence>
<keyword evidence="4 7" id="KW-0812">Transmembrane</keyword>
<keyword evidence="3" id="KW-0762">Sugar transport</keyword>
<protein>
    <recommendedName>
        <fullName evidence="10">UDP-galactose transporter</fullName>
    </recommendedName>
</protein>
<dbReference type="GO" id="GO:0000139">
    <property type="term" value="C:Golgi membrane"/>
    <property type="evidence" value="ECO:0007669"/>
    <property type="project" value="InterPro"/>
</dbReference>